<dbReference type="InterPro" id="IPR034746">
    <property type="entry name" value="POTRA"/>
</dbReference>
<dbReference type="PANTHER" id="PTHR35851">
    <property type="entry name" value="CELL DIVISION PROTEIN FTSQ"/>
    <property type="match status" value="1"/>
</dbReference>
<feature type="region of interest" description="Disordered" evidence="8">
    <location>
        <begin position="26"/>
        <end position="90"/>
    </location>
</feature>
<dbReference type="GO" id="GO:0016020">
    <property type="term" value="C:membrane"/>
    <property type="evidence" value="ECO:0007669"/>
    <property type="project" value="UniProtKB-SubCell"/>
</dbReference>
<keyword evidence="7" id="KW-0131">Cell cycle</keyword>
<dbReference type="AlphaFoldDB" id="A0A644SWK8"/>
<accession>A0A644SWK8</accession>
<organism evidence="11">
    <name type="scientific">bioreactor metagenome</name>
    <dbReference type="NCBI Taxonomy" id="1076179"/>
    <lineage>
        <taxon>unclassified sequences</taxon>
        <taxon>metagenomes</taxon>
        <taxon>ecological metagenomes</taxon>
    </lineage>
</organism>
<evidence type="ECO:0000256" key="8">
    <source>
        <dbReference type="SAM" id="MobiDB-lite"/>
    </source>
</evidence>
<keyword evidence="6 9" id="KW-0472">Membrane</keyword>
<feature type="domain" description="POTRA" evidence="10">
    <location>
        <begin position="172"/>
        <end position="240"/>
    </location>
</feature>
<gene>
    <name evidence="11" type="primary">ftsQ_1</name>
    <name evidence="11" type="ORF">SDC9_04584</name>
</gene>
<evidence type="ECO:0000313" key="11">
    <source>
        <dbReference type="EMBL" id="MPL59036.1"/>
    </source>
</evidence>
<keyword evidence="5 9" id="KW-1133">Transmembrane helix</keyword>
<evidence type="ECO:0000256" key="4">
    <source>
        <dbReference type="ARBA" id="ARBA00022692"/>
    </source>
</evidence>
<proteinExistence type="predicted"/>
<comment type="subcellular location">
    <subcellularLocation>
        <location evidence="1">Membrane</location>
    </subcellularLocation>
</comment>
<evidence type="ECO:0000256" key="9">
    <source>
        <dbReference type="SAM" id="Phobius"/>
    </source>
</evidence>
<comment type="caution">
    <text evidence="11">The sequence shown here is derived from an EMBL/GenBank/DDBJ whole genome shotgun (WGS) entry which is preliminary data.</text>
</comment>
<evidence type="ECO:0000256" key="2">
    <source>
        <dbReference type="ARBA" id="ARBA00022475"/>
    </source>
</evidence>
<dbReference type="InterPro" id="IPR026579">
    <property type="entry name" value="FtsQ"/>
</dbReference>
<keyword evidence="2" id="KW-1003">Cell membrane</keyword>
<sequence length="396" mass="42653">MSETKLSPRPRIELFREAKALGAAMSVKVSPAAKPAREKSAPLLGLSFLERSTARRETGLPGTSGARSAKLDKKAERPESGGKAKPKGLEMARASTLRGSGNLLYLARANQQARQKPKKLYDQNAAALSKGISAREKAAKKRGKNENVKLVLAFVLMIALGAGLSAALPQVTKVKAVGVDGMKNVLQKEILEALSLSEEVNLINADIPAMKARILANPKVASVNIGRAFPDKLMIRLEERRAVACVLVTEALGTRSVALDKEGVAFAYMDTIASAGRLPVLSGIRFEQFSPGQRLPEYLRPLLKDIAELSELSPSPLEAFSEIRIEKISESEAELLLYPSGKNVPVRMPARLTRASLGSALLVLDILAGRQGAEKIEEIDFRTGTIVYRNKEAQAG</sequence>
<reference evidence="11" key="1">
    <citation type="submission" date="2019-08" db="EMBL/GenBank/DDBJ databases">
        <authorList>
            <person name="Kucharzyk K."/>
            <person name="Murdoch R.W."/>
            <person name="Higgins S."/>
            <person name="Loffler F."/>
        </authorList>
    </citation>
    <scope>NUCLEOTIDE SEQUENCE</scope>
</reference>
<evidence type="ECO:0000256" key="1">
    <source>
        <dbReference type="ARBA" id="ARBA00004370"/>
    </source>
</evidence>
<evidence type="ECO:0000256" key="7">
    <source>
        <dbReference type="ARBA" id="ARBA00023306"/>
    </source>
</evidence>
<protein>
    <submittedName>
        <fullName evidence="11">Cell division protein FtsQ</fullName>
    </submittedName>
</protein>
<dbReference type="PANTHER" id="PTHR35851:SF1">
    <property type="entry name" value="CELL DIVISION PROTEIN FTSQ"/>
    <property type="match status" value="1"/>
</dbReference>
<keyword evidence="3 11" id="KW-0132">Cell division</keyword>
<evidence type="ECO:0000256" key="3">
    <source>
        <dbReference type="ARBA" id="ARBA00022618"/>
    </source>
</evidence>
<evidence type="ECO:0000256" key="5">
    <source>
        <dbReference type="ARBA" id="ARBA00022989"/>
    </source>
</evidence>
<dbReference type="Pfam" id="PF08478">
    <property type="entry name" value="POTRA_1"/>
    <property type="match status" value="1"/>
</dbReference>
<dbReference type="EMBL" id="VSSQ01000008">
    <property type="protein sequence ID" value="MPL59036.1"/>
    <property type="molecule type" value="Genomic_DNA"/>
</dbReference>
<dbReference type="GO" id="GO:0090529">
    <property type="term" value="P:cell septum assembly"/>
    <property type="evidence" value="ECO:0007669"/>
    <property type="project" value="InterPro"/>
</dbReference>
<feature type="transmembrane region" description="Helical" evidence="9">
    <location>
        <begin position="150"/>
        <end position="168"/>
    </location>
</feature>
<evidence type="ECO:0000256" key="6">
    <source>
        <dbReference type="ARBA" id="ARBA00023136"/>
    </source>
</evidence>
<dbReference type="Gene3D" id="3.10.20.310">
    <property type="entry name" value="membrane protein fhac"/>
    <property type="match status" value="1"/>
</dbReference>
<dbReference type="PROSITE" id="PS51779">
    <property type="entry name" value="POTRA"/>
    <property type="match status" value="1"/>
</dbReference>
<keyword evidence="4 9" id="KW-0812">Transmembrane</keyword>
<dbReference type="InterPro" id="IPR013685">
    <property type="entry name" value="POTRA_FtsQ_type"/>
</dbReference>
<name>A0A644SWK8_9ZZZZ</name>
<feature type="compositionally biased region" description="Basic and acidic residues" evidence="8">
    <location>
        <begin position="69"/>
        <end position="90"/>
    </location>
</feature>
<evidence type="ECO:0000259" key="10">
    <source>
        <dbReference type="PROSITE" id="PS51779"/>
    </source>
</evidence>